<dbReference type="GeneTree" id="ENSGT00390000014496"/>
<dbReference type="InterPro" id="IPR036179">
    <property type="entry name" value="Ig-like_dom_sf"/>
</dbReference>
<dbReference type="GO" id="GO:0009897">
    <property type="term" value="C:external side of plasma membrane"/>
    <property type="evidence" value="ECO:0007669"/>
    <property type="project" value="TreeGrafter"/>
</dbReference>
<evidence type="ECO:0000256" key="5">
    <source>
        <dbReference type="ARBA" id="ARBA00022989"/>
    </source>
</evidence>
<evidence type="ECO:0000256" key="4">
    <source>
        <dbReference type="ARBA" id="ARBA00022729"/>
    </source>
</evidence>
<evidence type="ECO:0000256" key="3">
    <source>
        <dbReference type="ARBA" id="ARBA00022692"/>
    </source>
</evidence>
<dbReference type="Bgee" id="ENSOCUG00000010785">
    <property type="expression patterns" value="Expressed in blood and 16 other cell types or tissues"/>
</dbReference>
<dbReference type="Pfam" id="PF07686">
    <property type="entry name" value="V-set"/>
    <property type="match status" value="1"/>
</dbReference>
<dbReference type="STRING" id="9986.ENSOCUP00000046060"/>
<evidence type="ECO:0000259" key="11">
    <source>
        <dbReference type="SMART" id="SM00409"/>
    </source>
</evidence>
<dbReference type="PANTHER" id="PTHR21462">
    <property type="entry name" value="CELL SURFACE GLYCOPROTEIN OX2 RECEPTOR PRECURSOR"/>
    <property type="match status" value="1"/>
</dbReference>
<keyword evidence="7" id="KW-1015">Disulfide bond</keyword>
<dbReference type="InterPro" id="IPR040012">
    <property type="entry name" value="CD200R"/>
</dbReference>
<organism evidence="12 13">
    <name type="scientific">Oryctolagus cuniculus</name>
    <name type="common">Rabbit</name>
    <dbReference type="NCBI Taxonomy" id="9986"/>
    <lineage>
        <taxon>Eukaryota</taxon>
        <taxon>Metazoa</taxon>
        <taxon>Chordata</taxon>
        <taxon>Craniata</taxon>
        <taxon>Vertebrata</taxon>
        <taxon>Euteleostomi</taxon>
        <taxon>Mammalia</taxon>
        <taxon>Eutheria</taxon>
        <taxon>Euarchontoglires</taxon>
        <taxon>Glires</taxon>
        <taxon>Lagomorpha</taxon>
        <taxon>Leporidae</taxon>
        <taxon>Oryctolagus</taxon>
    </lineage>
</organism>
<dbReference type="EMBL" id="AAGW02015700">
    <property type="status" value="NOT_ANNOTATED_CDS"/>
    <property type="molecule type" value="Genomic_DNA"/>
</dbReference>
<dbReference type="InParanoid" id="A0A5F9DIS6"/>
<dbReference type="EMBL" id="AAGW02015701">
    <property type="status" value="NOT_ANNOTATED_CDS"/>
    <property type="molecule type" value="Genomic_DNA"/>
</dbReference>
<evidence type="ECO:0000256" key="7">
    <source>
        <dbReference type="ARBA" id="ARBA00023157"/>
    </source>
</evidence>
<evidence type="ECO:0000256" key="2">
    <source>
        <dbReference type="ARBA" id="ARBA00008215"/>
    </source>
</evidence>
<feature type="transmembrane region" description="Helical" evidence="10">
    <location>
        <begin position="255"/>
        <end position="278"/>
    </location>
</feature>
<name>A0A5F9DIS6_RABIT</name>
<keyword evidence="8" id="KW-0675">Receptor</keyword>
<proteinExistence type="inferred from homology"/>
<dbReference type="InterPro" id="IPR013106">
    <property type="entry name" value="Ig_V-set"/>
</dbReference>
<dbReference type="Gene3D" id="2.60.40.10">
    <property type="entry name" value="Immunoglobulins"/>
    <property type="match status" value="2"/>
</dbReference>
<keyword evidence="4" id="KW-0732">Signal</keyword>
<keyword evidence="13" id="KW-1185">Reference proteome</keyword>
<dbReference type="EMBL" id="AAGW02015699">
    <property type="status" value="NOT_ANNOTATED_CDS"/>
    <property type="molecule type" value="Genomic_DNA"/>
</dbReference>
<comment type="similarity">
    <text evidence="2">Belongs to the CD200R family.</text>
</comment>
<reference evidence="12" key="2">
    <citation type="submission" date="2025-08" db="UniProtKB">
        <authorList>
            <consortium name="Ensembl"/>
        </authorList>
    </citation>
    <scope>IDENTIFICATION</scope>
    <source>
        <strain evidence="12">Thorbecke</strain>
    </source>
</reference>
<evidence type="ECO:0000256" key="10">
    <source>
        <dbReference type="SAM" id="Phobius"/>
    </source>
</evidence>
<reference evidence="12 13" key="1">
    <citation type="journal article" date="2011" name="Nature">
        <title>A high-resolution map of human evolutionary constraint using 29 mammals.</title>
        <authorList>
            <person name="Lindblad-Toh K."/>
            <person name="Garber M."/>
            <person name="Zuk O."/>
            <person name="Lin M.F."/>
            <person name="Parker B.J."/>
            <person name="Washietl S."/>
            <person name="Kheradpour P."/>
            <person name="Ernst J."/>
            <person name="Jordan G."/>
            <person name="Mauceli E."/>
            <person name="Ward L.D."/>
            <person name="Lowe C.B."/>
            <person name="Holloway A.K."/>
            <person name="Clamp M."/>
            <person name="Gnerre S."/>
            <person name="Alfoldi J."/>
            <person name="Beal K."/>
            <person name="Chang J."/>
            <person name="Clawson H."/>
            <person name="Cuff J."/>
            <person name="Di Palma F."/>
            <person name="Fitzgerald S."/>
            <person name="Flicek P."/>
            <person name="Guttman M."/>
            <person name="Hubisz M.J."/>
            <person name="Jaffe D.B."/>
            <person name="Jungreis I."/>
            <person name="Kent W.J."/>
            <person name="Kostka D."/>
            <person name="Lara M."/>
            <person name="Martins A.L."/>
            <person name="Massingham T."/>
            <person name="Moltke I."/>
            <person name="Raney B.J."/>
            <person name="Rasmussen M.D."/>
            <person name="Robinson J."/>
            <person name="Stark A."/>
            <person name="Vilella A.J."/>
            <person name="Wen J."/>
            <person name="Xie X."/>
            <person name="Zody M.C."/>
            <person name="Baldwin J."/>
            <person name="Bloom T."/>
            <person name="Chin C.W."/>
            <person name="Heiman D."/>
            <person name="Nicol R."/>
            <person name="Nusbaum C."/>
            <person name="Young S."/>
            <person name="Wilkinson J."/>
            <person name="Worley K.C."/>
            <person name="Kovar C.L."/>
            <person name="Muzny D.M."/>
            <person name="Gibbs R.A."/>
            <person name="Cree A."/>
            <person name="Dihn H.H."/>
            <person name="Fowler G."/>
            <person name="Jhangiani S."/>
            <person name="Joshi V."/>
            <person name="Lee S."/>
            <person name="Lewis L.R."/>
            <person name="Nazareth L.V."/>
            <person name="Okwuonu G."/>
            <person name="Santibanez J."/>
            <person name="Warren W.C."/>
            <person name="Mardis E.R."/>
            <person name="Weinstock G.M."/>
            <person name="Wilson R.K."/>
            <person name="Delehaunty K."/>
            <person name="Dooling D."/>
            <person name="Fronik C."/>
            <person name="Fulton L."/>
            <person name="Fulton B."/>
            <person name="Graves T."/>
            <person name="Minx P."/>
            <person name="Sodergren E."/>
            <person name="Birney E."/>
            <person name="Margulies E.H."/>
            <person name="Herrero J."/>
            <person name="Green E.D."/>
            <person name="Haussler D."/>
            <person name="Siepel A."/>
            <person name="Goldman N."/>
            <person name="Pollard K.S."/>
            <person name="Pedersen J.S."/>
            <person name="Lander E.S."/>
            <person name="Kellis M."/>
        </authorList>
    </citation>
    <scope>NUCLEOTIDE SEQUENCE [LARGE SCALE GENOMIC DNA]</scope>
    <source>
        <strain evidence="12 13">Thorbecke inbred</strain>
    </source>
</reference>
<dbReference type="FunCoup" id="A0A5F9DIS6">
    <property type="interactions" value="234"/>
</dbReference>
<dbReference type="Ensembl" id="ENSOCUT00000041675.1">
    <property type="protein sequence ID" value="ENSOCUP00000046060.1"/>
    <property type="gene ID" value="ENSOCUG00000010785.4"/>
</dbReference>
<dbReference type="InterPro" id="IPR013783">
    <property type="entry name" value="Ig-like_fold"/>
</dbReference>
<accession>A0A5F9DIS6</accession>
<evidence type="ECO:0000256" key="8">
    <source>
        <dbReference type="ARBA" id="ARBA00023170"/>
    </source>
</evidence>
<dbReference type="SMR" id="A0A5F9DIS6"/>
<evidence type="ECO:0000256" key="9">
    <source>
        <dbReference type="ARBA" id="ARBA00023180"/>
    </source>
</evidence>
<evidence type="ECO:0000256" key="6">
    <source>
        <dbReference type="ARBA" id="ARBA00023136"/>
    </source>
</evidence>
<evidence type="ECO:0000313" key="12">
    <source>
        <dbReference type="Ensembl" id="ENSOCUP00000046060.1"/>
    </source>
</evidence>
<dbReference type="EMBL" id="AAGW02015702">
    <property type="status" value="NOT_ANNOTATED_CDS"/>
    <property type="molecule type" value="Genomic_DNA"/>
</dbReference>
<evidence type="ECO:0000256" key="1">
    <source>
        <dbReference type="ARBA" id="ARBA00004479"/>
    </source>
</evidence>
<dbReference type="SMART" id="SM00409">
    <property type="entry name" value="IG"/>
    <property type="match status" value="1"/>
</dbReference>
<reference evidence="12" key="3">
    <citation type="submission" date="2025-09" db="UniProtKB">
        <authorList>
            <consortium name="Ensembl"/>
        </authorList>
    </citation>
    <scope>IDENTIFICATION</scope>
    <source>
        <strain evidence="12">Thorbecke</strain>
    </source>
</reference>
<dbReference type="FunFam" id="2.60.40.10:FF:000769">
    <property type="entry name" value="Cell surface glycoprotein CD200 receptor 1"/>
    <property type="match status" value="1"/>
</dbReference>
<dbReference type="AlphaFoldDB" id="A0A5F9DIS6"/>
<keyword evidence="5 10" id="KW-1133">Transmembrane helix</keyword>
<dbReference type="GO" id="GO:0150077">
    <property type="term" value="P:regulation of neuroinflammatory response"/>
    <property type="evidence" value="ECO:0007669"/>
    <property type="project" value="InterPro"/>
</dbReference>
<dbReference type="Proteomes" id="UP000001811">
    <property type="component" value="Chromosome 14"/>
</dbReference>
<dbReference type="InterPro" id="IPR003599">
    <property type="entry name" value="Ig_sub"/>
</dbReference>
<sequence length="335" mass="36976">MEKLQEKINLNVETVASTLLELMTFVSFVPLSILPVSSTSCMHGKQTTQNISALPIEVNTSLTVLMGTKAVLCCHPIPLTNVVLITWEIIPRDRPICKISYKGGTNEITKNNCTDERITWASRPDVNPGLQIHPVALSHDGYYRCQMAASNGNFDHGYRLQVSVCPEVTLSPVKNRTAVCKAVAGKPAAQVSWAPVGDCVTEQEHWDNGTVTVWSTCRWPDSNVSAVTCSVSHLCGNKSLSQNLLPDPKGTSHEYILYIIFPILLVVIGTIWFLICIYRKCKLQKPEATPAVEEDEMQPYASYTEKSNPLYDTANKAKMSQMLQSEVDGMGLNSL</sequence>
<dbReference type="GO" id="GO:0038023">
    <property type="term" value="F:signaling receptor activity"/>
    <property type="evidence" value="ECO:0007669"/>
    <property type="project" value="InterPro"/>
</dbReference>
<protein>
    <recommendedName>
        <fullName evidence="11">Immunoglobulin domain-containing protein</fullName>
    </recommendedName>
</protein>
<keyword evidence="3 10" id="KW-0812">Transmembrane</keyword>
<keyword evidence="9" id="KW-0325">Glycoprotein</keyword>
<dbReference type="SUPFAM" id="SSF48726">
    <property type="entry name" value="Immunoglobulin"/>
    <property type="match status" value="2"/>
</dbReference>
<dbReference type="PANTHER" id="PTHR21462:SF2">
    <property type="entry name" value="CELL SURFACE GLYCOPROTEIN CD200 RECEPTOR 2"/>
    <property type="match status" value="1"/>
</dbReference>
<dbReference type="FunFam" id="2.60.40.10:FF:000584">
    <property type="entry name" value="Cell surface glycoprotein CD200 receptor 1"/>
    <property type="match status" value="1"/>
</dbReference>
<keyword evidence="6 10" id="KW-0472">Membrane</keyword>
<feature type="domain" description="Immunoglobulin" evidence="11">
    <location>
        <begin position="59"/>
        <end position="163"/>
    </location>
</feature>
<comment type="subcellular location">
    <subcellularLocation>
        <location evidence="1">Membrane</location>
        <topology evidence="1">Single-pass type I membrane protein</topology>
    </subcellularLocation>
</comment>
<evidence type="ECO:0000313" key="13">
    <source>
        <dbReference type="Proteomes" id="UP000001811"/>
    </source>
</evidence>